<evidence type="ECO:0000313" key="4">
    <source>
        <dbReference type="EMBL" id="AEE96225.1"/>
    </source>
</evidence>
<gene>
    <name evidence="4" type="ordered locus">Mahau_1027</name>
</gene>
<dbReference type="Proteomes" id="UP000008457">
    <property type="component" value="Chromosome"/>
</dbReference>
<dbReference type="HOGENOM" id="CLU_016455_1_3_9"/>
<protein>
    <submittedName>
        <fullName evidence="4">Cell envelope-related transcriptional attenuator</fullName>
    </submittedName>
</protein>
<sequence>MSKDKQKKRGCLSKALLILGIVVLFIVGGIIGYSYMMLNSVEQTKLDDKDLGITEYKPPESSDNNVVQPAPEYNVINIALFGIDSRDPDQTGRSDTMMIASVDKKNKKVKLTSLMRDMYVDIPGHGGDRMNHAYAYGGPALAIKTINTNFKMDISDYVTVDFFNLPKIIDELGGVDIDVKSSEIKLLNSYLDGINKLSGGKPSPNLTKPGMQRLDGRQALAYSRIRYVGNGDYERTERQRRVMEALFQRVKKAGPIQLPGMVASILQYCETSLSKGEILELGLAVLSFGDVSMQQYRLPVDGTFKSQNIRGMAVLVPDIEKNTQLLHEFIYEK</sequence>
<dbReference type="InterPro" id="IPR004474">
    <property type="entry name" value="LytR_CpsA_psr"/>
</dbReference>
<dbReference type="PANTHER" id="PTHR33392">
    <property type="entry name" value="POLYISOPRENYL-TEICHOIC ACID--PEPTIDOGLYCAN TEICHOIC ACID TRANSFERASE TAGU"/>
    <property type="match status" value="1"/>
</dbReference>
<evidence type="ECO:0000313" key="5">
    <source>
        <dbReference type="Proteomes" id="UP000008457"/>
    </source>
</evidence>
<feature type="domain" description="Cell envelope-related transcriptional attenuator" evidence="3">
    <location>
        <begin position="93"/>
        <end position="251"/>
    </location>
</feature>
<dbReference type="OrthoDB" id="305468at2"/>
<evidence type="ECO:0000256" key="1">
    <source>
        <dbReference type="ARBA" id="ARBA00006068"/>
    </source>
</evidence>
<dbReference type="STRING" id="697281.Mahau_1027"/>
<dbReference type="Pfam" id="PF03816">
    <property type="entry name" value="LytR_cpsA_psr"/>
    <property type="match status" value="1"/>
</dbReference>
<dbReference type="Gene3D" id="3.40.630.190">
    <property type="entry name" value="LCP protein"/>
    <property type="match status" value="1"/>
</dbReference>
<keyword evidence="2" id="KW-0812">Transmembrane</keyword>
<dbReference type="AlphaFoldDB" id="F4A2P5"/>
<dbReference type="RefSeq" id="WP_013780655.1">
    <property type="nucleotide sequence ID" value="NC_015520.1"/>
</dbReference>
<comment type="similarity">
    <text evidence="1">Belongs to the LytR/CpsA/Psr (LCP) family.</text>
</comment>
<reference evidence="4 5" key="2">
    <citation type="journal article" date="2011" name="Stand. Genomic Sci.">
        <title>Complete genome sequence of Mahella australiensis type strain (50-1 BON).</title>
        <authorList>
            <person name="Sikorski J."/>
            <person name="Teshima H."/>
            <person name="Nolan M."/>
            <person name="Lucas S."/>
            <person name="Hammon N."/>
            <person name="Deshpande S."/>
            <person name="Cheng J.F."/>
            <person name="Pitluck S."/>
            <person name="Liolios K."/>
            <person name="Pagani I."/>
            <person name="Ivanova N."/>
            <person name="Huntemann M."/>
            <person name="Mavromatis K."/>
            <person name="Ovchinikova G."/>
            <person name="Pati A."/>
            <person name="Tapia R."/>
            <person name="Han C."/>
            <person name="Goodwin L."/>
            <person name="Chen A."/>
            <person name="Palaniappan K."/>
            <person name="Land M."/>
            <person name="Hauser L."/>
            <person name="Ngatchou-Djao O.D."/>
            <person name="Rohde M."/>
            <person name="Pukall R."/>
            <person name="Spring S."/>
            <person name="Abt B."/>
            <person name="Goker M."/>
            <person name="Detter J.C."/>
            <person name="Woyke T."/>
            <person name="Bristow J."/>
            <person name="Markowitz V."/>
            <person name="Hugenholtz P."/>
            <person name="Eisen J.A."/>
            <person name="Kyrpides N.C."/>
            <person name="Klenk H.P."/>
            <person name="Lapidus A."/>
        </authorList>
    </citation>
    <scope>NUCLEOTIDE SEQUENCE [LARGE SCALE GENOMIC DNA]</scope>
    <source>
        <strain evidence="5">DSM 15567 / CIP 107919 / 50-1 BON</strain>
    </source>
</reference>
<keyword evidence="2" id="KW-1133">Transmembrane helix</keyword>
<evidence type="ECO:0000259" key="3">
    <source>
        <dbReference type="Pfam" id="PF03816"/>
    </source>
</evidence>
<evidence type="ECO:0000256" key="2">
    <source>
        <dbReference type="SAM" id="Phobius"/>
    </source>
</evidence>
<feature type="transmembrane region" description="Helical" evidence="2">
    <location>
        <begin position="12"/>
        <end position="36"/>
    </location>
</feature>
<keyword evidence="5" id="KW-1185">Reference proteome</keyword>
<accession>F4A2P5</accession>
<reference evidence="5" key="1">
    <citation type="submission" date="2010-11" db="EMBL/GenBank/DDBJ databases">
        <title>The complete genome of Mahella australiensis DSM 15567.</title>
        <authorList>
            <consortium name="US DOE Joint Genome Institute (JGI-PGF)"/>
            <person name="Lucas S."/>
            <person name="Copeland A."/>
            <person name="Lapidus A."/>
            <person name="Bruce D."/>
            <person name="Goodwin L."/>
            <person name="Pitluck S."/>
            <person name="Kyrpides N."/>
            <person name="Mavromatis K."/>
            <person name="Pagani I."/>
            <person name="Ivanova N."/>
            <person name="Teshima H."/>
            <person name="Brettin T."/>
            <person name="Detter J.C."/>
            <person name="Han C."/>
            <person name="Tapia R."/>
            <person name="Land M."/>
            <person name="Hauser L."/>
            <person name="Markowitz V."/>
            <person name="Cheng J.-F."/>
            <person name="Hugenholtz P."/>
            <person name="Woyke T."/>
            <person name="Wu D."/>
            <person name="Spring S."/>
            <person name="Pukall R."/>
            <person name="Steenblock K."/>
            <person name="Schneider S."/>
            <person name="Klenk H.-P."/>
            <person name="Eisen J.A."/>
        </authorList>
    </citation>
    <scope>NUCLEOTIDE SEQUENCE [LARGE SCALE GENOMIC DNA]</scope>
    <source>
        <strain evidence="5">DSM 15567 / CIP 107919 / 50-1 BON</strain>
    </source>
</reference>
<dbReference type="eggNOG" id="COG1316">
    <property type="taxonomic scope" value="Bacteria"/>
</dbReference>
<dbReference type="KEGG" id="mas:Mahau_1027"/>
<dbReference type="EMBL" id="CP002360">
    <property type="protein sequence ID" value="AEE96225.1"/>
    <property type="molecule type" value="Genomic_DNA"/>
</dbReference>
<proteinExistence type="inferred from homology"/>
<dbReference type="InterPro" id="IPR050922">
    <property type="entry name" value="LytR/CpsA/Psr_CW_biosynth"/>
</dbReference>
<keyword evidence="2" id="KW-0472">Membrane</keyword>
<organism evidence="4 5">
    <name type="scientific">Mahella australiensis (strain DSM 15567 / CIP 107919 / 50-1 BON)</name>
    <dbReference type="NCBI Taxonomy" id="697281"/>
    <lineage>
        <taxon>Bacteria</taxon>
        <taxon>Bacillati</taxon>
        <taxon>Bacillota</taxon>
        <taxon>Clostridia</taxon>
        <taxon>Thermoanaerobacterales</taxon>
        <taxon>Thermoanaerobacterales Family IV. Incertae Sedis</taxon>
        <taxon>Mahella</taxon>
    </lineage>
</organism>
<dbReference type="NCBIfam" id="TIGR00350">
    <property type="entry name" value="lytR_cpsA_psr"/>
    <property type="match status" value="1"/>
</dbReference>
<name>F4A2P5_MAHA5</name>
<dbReference type="PANTHER" id="PTHR33392:SF6">
    <property type="entry name" value="POLYISOPRENYL-TEICHOIC ACID--PEPTIDOGLYCAN TEICHOIC ACID TRANSFERASE TAGU"/>
    <property type="match status" value="1"/>
</dbReference>